<feature type="domain" description="Aminoglycoside phosphotransferase" evidence="1">
    <location>
        <begin position="6"/>
        <end position="214"/>
    </location>
</feature>
<dbReference type="SUPFAM" id="SSF56112">
    <property type="entry name" value="Protein kinase-like (PK-like)"/>
    <property type="match status" value="1"/>
</dbReference>
<accession>A0A7Y9E1U6</accession>
<dbReference type="PANTHER" id="PTHR21310:SF15">
    <property type="entry name" value="AMINOGLYCOSIDE PHOSPHOTRANSFERASE DOMAIN-CONTAINING PROTEIN"/>
    <property type="match status" value="1"/>
</dbReference>
<name>A0A7Y9E1U6_9PSEU</name>
<dbReference type="Gene3D" id="3.30.200.20">
    <property type="entry name" value="Phosphorylase Kinase, domain 1"/>
    <property type="match status" value="1"/>
</dbReference>
<gene>
    <name evidence="2" type="ORF">BJ983_005698</name>
</gene>
<dbReference type="InterPro" id="IPR002575">
    <property type="entry name" value="Aminoglycoside_PTrfase"/>
</dbReference>
<dbReference type="EMBL" id="JACCBN010000001">
    <property type="protein sequence ID" value="NYD39596.1"/>
    <property type="molecule type" value="Genomic_DNA"/>
</dbReference>
<dbReference type="InterPro" id="IPR051678">
    <property type="entry name" value="AGP_Transferase"/>
</dbReference>
<dbReference type="Proteomes" id="UP000535890">
    <property type="component" value="Unassembled WGS sequence"/>
</dbReference>
<dbReference type="Gene3D" id="3.90.1200.10">
    <property type="match status" value="1"/>
</dbReference>
<comment type="caution">
    <text evidence="2">The sequence shown here is derived from an EMBL/GenBank/DDBJ whole genome shotgun (WGS) entry which is preliminary data.</text>
</comment>
<dbReference type="InterPro" id="IPR011009">
    <property type="entry name" value="Kinase-like_dom_sf"/>
</dbReference>
<protein>
    <recommendedName>
        <fullName evidence="1">Aminoglycoside phosphotransferase domain-containing protein</fullName>
    </recommendedName>
</protein>
<dbReference type="RefSeq" id="WP_179796895.1">
    <property type="nucleotide sequence ID" value="NZ_BAABHP010000023.1"/>
</dbReference>
<evidence type="ECO:0000313" key="3">
    <source>
        <dbReference type="Proteomes" id="UP000535890"/>
    </source>
</evidence>
<dbReference type="AlphaFoldDB" id="A0A7Y9E1U6"/>
<evidence type="ECO:0000313" key="2">
    <source>
        <dbReference type="EMBL" id="NYD39596.1"/>
    </source>
</evidence>
<dbReference type="PANTHER" id="PTHR21310">
    <property type="entry name" value="AMINOGLYCOSIDE PHOSPHOTRANSFERASE-RELATED-RELATED"/>
    <property type="match status" value="1"/>
</dbReference>
<sequence length="253" mass="27412">MTTRQYLGSGWDSDAWLVDGVWVERTAKRPDVEPWLRAETTLLPWLAPQVPLEVPRPVVGKENPLTVRHRLIAGETAGERPGLGVAVGEFLAALHAVDLTEAVRRGLPPPDRTSAMRDAHFDRFAAEVVPRLPPGTGAWLQDRLDLLRDAPASVVVHGDLSAEHVLVRGGRVSGVIDWGDARAGDPAKDLVWPLLQAGPETAREVTAAYDVTDELAARARAWRDVGPCYAVTHGDDVGDQGLVAEAMAWFPAI</sequence>
<proteinExistence type="predicted"/>
<dbReference type="Pfam" id="PF01636">
    <property type="entry name" value="APH"/>
    <property type="match status" value="1"/>
</dbReference>
<organism evidence="2 3">
    <name type="scientific">Actinomycetospora corticicola</name>
    <dbReference type="NCBI Taxonomy" id="663602"/>
    <lineage>
        <taxon>Bacteria</taxon>
        <taxon>Bacillati</taxon>
        <taxon>Actinomycetota</taxon>
        <taxon>Actinomycetes</taxon>
        <taxon>Pseudonocardiales</taxon>
        <taxon>Pseudonocardiaceae</taxon>
        <taxon>Actinomycetospora</taxon>
    </lineage>
</organism>
<evidence type="ECO:0000259" key="1">
    <source>
        <dbReference type="Pfam" id="PF01636"/>
    </source>
</evidence>
<reference evidence="2 3" key="1">
    <citation type="submission" date="2020-07" db="EMBL/GenBank/DDBJ databases">
        <title>Sequencing the genomes of 1000 actinobacteria strains.</title>
        <authorList>
            <person name="Klenk H.-P."/>
        </authorList>
    </citation>
    <scope>NUCLEOTIDE SEQUENCE [LARGE SCALE GENOMIC DNA]</scope>
    <source>
        <strain evidence="2 3">DSM 45772</strain>
    </source>
</reference>
<keyword evidence="3" id="KW-1185">Reference proteome</keyword>